<evidence type="ECO:0000313" key="10">
    <source>
        <dbReference type="Ensembl" id="ENSMODP00000034129.2"/>
    </source>
</evidence>
<evidence type="ECO:0000259" key="9">
    <source>
        <dbReference type="PROSITE" id="PS50056"/>
    </source>
</evidence>
<dbReference type="InterPro" id="IPR020420">
    <property type="entry name" value="Atypical_DUSP_subfamB"/>
</dbReference>
<evidence type="ECO:0000256" key="4">
    <source>
        <dbReference type="ARBA" id="ARBA00047761"/>
    </source>
</evidence>
<comment type="catalytic activity">
    <reaction evidence="5">
        <text>O-phospho-L-threonyl-[protein] + H2O = L-threonyl-[protein] + phosphate</text>
        <dbReference type="Rhea" id="RHEA:47004"/>
        <dbReference type="Rhea" id="RHEA-COMP:11060"/>
        <dbReference type="Rhea" id="RHEA-COMP:11605"/>
        <dbReference type="ChEBI" id="CHEBI:15377"/>
        <dbReference type="ChEBI" id="CHEBI:30013"/>
        <dbReference type="ChEBI" id="CHEBI:43474"/>
        <dbReference type="ChEBI" id="CHEBI:61977"/>
        <dbReference type="EC" id="3.1.3.16"/>
    </reaction>
</comment>
<proteinExistence type="inferred from homology"/>
<dbReference type="FunCoup" id="F7DK42">
    <property type="interactions" value="51"/>
</dbReference>
<evidence type="ECO:0000256" key="2">
    <source>
        <dbReference type="ARBA" id="ARBA00022801"/>
    </source>
</evidence>
<feature type="compositionally biased region" description="Low complexity" evidence="6">
    <location>
        <begin position="84"/>
        <end position="95"/>
    </location>
</feature>
<dbReference type="InterPro" id="IPR000387">
    <property type="entry name" value="Tyr_Pase_dom"/>
</dbReference>
<evidence type="ECO:0000256" key="3">
    <source>
        <dbReference type="ARBA" id="ARBA00022912"/>
    </source>
</evidence>
<feature type="domain" description="Tyrosine-protein phosphatase" evidence="8">
    <location>
        <begin position="217"/>
        <end position="358"/>
    </location>
</feature>
<dbReference type="GeneTree" id="ENSGT00940000160675"/>
<dbReference type="Ensembl" id="ENSMODT00000035715.2">
    <property type="protein sequence ID" value="ENSMODP00000034129.2"/>
    <property type="gene ID" value="ENSMODG00000024437.2"/>
</dbReference>
<feature type="domain" description="Tyrosine specific protein phosphatases" evidence="9">
    <location>
        <begin position="282"/>
        <end position="337"/>
    </location>
</feature>
<dbReference type="PRINTS" id="PR01908">
    <property type="entry name" value="ADSPHPHTASE"/>
</dbReference>
<evidence type="ECO:0000313" key="11">
    <source>
        <dbReference type="Proteomes" id="UP000002280"/>
    </source>
</evidence>
<name>F7DK42_MONDO</name>
<dbReference type="InterPro" id="IPR003595">
    <property type="entry name" value="Tyr_Pase_cat"/>
</dbReference>
<reference evidence="10" key="3">
    <citation type="submission" date="2025-09" db="UniProtKB">
        <authorList>
            <consortium name="Ensembl"/>
        </authorList>
    </citation>
    <scope>IDENTIFICATION</scope>
</reference>
<feature type="region of interest" description="Disordered" evidence="6">
    <location>
        <begin position="79"/>
        <end position="158"/>
    </location>
</feature>
<dbReference type="STRING" id="13616.ENSMODP00000034129"/>
<keyword evidence="7" id="KW-0732">Signal</keyword>
<keyword evidence="2" id="KW-0378">Hydrolase</keyword>
<dbReference type="AlphaFoldDB" id="F7DK42"/>
<dbReference type="PRINTS" id="PR01910">
    <property type="entry name" value="ADSPHPHTASEB"/>
</dbReference>
<reference evidence="10 11" key="1">
    <citation type="journal article" date="2007" name="Nature">
        <title>Genome of the marsupial Monodelphis domestica reveals innovation in non-coding sequences.</title>
        <authorList>
            <person name="Mikkelsen T.S."/>
            <person name="Wakefield M.J."/>
            <person name="Aken B."/>
            <person name="Amemiya C.T."/>
            <person name="Chang J.L."/>
            <person name="Duke S."/>
            <person name="Garber M."/>
            <person name="Gentles A.J."/>
            <person name="Goodstadt L."/>
            <person name="Heger A."/>
            <person name="Jurka J."/>
            <person name="Kamal M."/>
            <person name="Mauceli E."/>
            <person name="Searle S.M."/>
            <person name="Sharpe T."/>
            <person name="Baker M.L."/>
            <person name="Batzer M.A."/>
            <person name="Benos P.V."/>
            <person name="Belov K."/>
            <person name="Clamp M."/>
            <person name="Cook A."/>
            <person name="Cuff J."/>
            <person name="Das R."/>
            <person name="Davidow L."/>
            <person name="Deakin J.E."/>
            <person name="Fazzari M.J."/>
            <person name="Glass J.L."/>
            <person name="Grabherr M."/>
            <person name="Greally J.M."/>
            <person name="Gu W."/>
            <person name="Hore T.A."/>
            <person name="Huttley G.A."/>
            <person name="Kleber M."/>
            <person name="Jirtle R.L."/>
            <person name="Koina E."/>
            <person name="Lee J.T."/>
            <person name="Mahony S."/>
            <person name="Marra M.A."/>
            <person name="Miller R.D."/>
            <person name="Nicholls R.D."/>
            <person name="Oda M."/>
            <person name="Papenfuss A.T."/>
            <person name="Parra Z.E."/>
            <person name="Pollock D.D."/>
            <person name="Ray D.A."/>
            <person name="Schein J.E."/>
            <person name="Speed T.P."/>
            <person name="Thompson K."/>
            <person name="VandeBerg J.L."/>
            <person name="Wade C.M."/>
            <person name="Walker J.A."/>
            <person name="Waters P.D."/>
            <person name="Webber C."/>
            <person name="Weidman J.R."/>
            <person name="Xie X."/>
            <person name="Zody M.C."/>
            <person name="Baldwin J."/>
            <person name="Abdouelleil A."/>
            <person name="Abdulkadir J."/>
            <person name="Abebe A."/>
            <person name="Abera B."/>
            <person name="Abreu J."/>
            <person name="Acer S.C."/>
            <person name="Aftuck L."/>
            <person name="Alexander A."/>
            <person name="An P."/>
            <person name="Anderson E."/>
            <person name="Anderson S."/>
            <person name="Arachi H."/>
            <person name="Azer M."/>
            <person name="Bachantsang P."/>
            <person name="Barry A."/>
            <person name="Bayul T."/>
            <person name="Berlin A."/>
            <person name="Bessette D."/>
            <person name="Bloom T."/>
            <person name="Bloom T."/>
            <person name="Boguslavskiy L."/>
            <person name="Bonnet C."/>
            <person name="Boukhgalter B."/>
            <person name="Bourzgui I."/>
            <person name="Brown A."/>
            <person name="Cahill P."/>
            <person name="Channer S."/>
            <person name="Cheshatsang Y."/>
            <person name="Chuda L."/>
            <person name="Citroen M."/>
            <person name="Collymore A."/>
            <person name="Cooke P."/>
            <person name="Costello M."/>
            <person name="D'Aco K."/>
            <person name="Daza R."/>
            <person name="De Haan G."/>
            <person name="DeGray S."/>
            <person name="DeMaso C."/>
            <person name="Dhargay N."/>
            <person name="Dooley K."/>
            <person name="Dooley E."/>
            <person name="Doricent M."/>
            <person name="Dorje P."/>
            <person name="Dorjee K."/>
            <person name="Dupes A."/>
            <person name="Elong R."/>
            <person name="Falk J."/>
            <person name="Farina A."/>
            <person name="Faro S."/>
            <person name="Ferguson D."/>
            <person name="Fisher S."/>
            <person name="Foley C.D."/>
            <person name="Franke A."/>
            <person name="Friedrich D."/>
            <person name="Gadbois L."/>
            <person name="Gearin G."/>
            <person name="Gearin C.R."/>
            <person name="Giannoukos G."/>
            <person name="Goode T."/>
            <person name="Graham J."/>
            <person name="Grandbois E."/>
            <person name="Grewal S."/>
            <person name="Gyaltsen K."/>
            <person name="Hafez N."/>
            <person name="Hagos B."/>
            <person name="Hall J."/>
            <person name="Henson C."/>
            <person name="Hollinger A."/>
            <person name="Honan T."/>
            <person name="Huard M.D."/>
            <person name="Hughes L."/>
            <person name="Hurhula B."/>
            <person name="Husby M.E."/>
            <person name="Kamat A."/>
            <person name="Kanga B."/>
            <person name="Kashin S."/>
            <person name="Khazanovich D."/>
            <person name="Kisner P."/>
            <person name="Lance K."/>
            <person name="Lara M."/>
            <person name="Lee W."/>
            <person name="Lennon N."/>
            <person name="Letendre F."/>
            <person name="LeVine R."/>
            <person name="Lipovsky A."/>
            <person name="Liu X."/>
            <person name="Liu J."/>
            <person name="Liu S."/>
            <person name="Lokyitsang T."/>
            <person name="Lokyitsang Y."/>
            <person name="Lubonja R."/>
            <person name="Lui A."/>
            <person name="MacDonald P."/>
            <person name="Magnisalis V."/>
            <person name="Maru K."/>
            <person name="Matthews C."/>
            <person name="McCusker W."/>
            <person name="McDonough S."/>
            <person name="Mehta T."/>
            <person name="Meldrim J."/>
            <person name="Meneus L."/>
            <person name="Mihai O."/>
            <person name="Mihalev A."/>
            <person name="Mihova T."/>
            <person name="Mittelman R."/>
            <person name="Mlenga V."/>
            <person name="Montmayeur A."/>
            <person name="Mulrain L."/>
            <person name="Navidi A."/>
            <person name="Naylor J."/>
            <person name="Negash T."/>
            <person name="Nguyen T."/>
            <person name="Nguyen N."/>
            <person name="Nicol R."/>
            <person name="Norbu C."/>
            <person name="Norbu N."/>
            <person name="Novod N."/>
            <person name="O'Neill B."/>
            <person name="Osman S."/>
            <person name="Markiewicz E."/>
            <person name="Oyono O.L."/>
            <person name="Patti C."/>
            <person name="Phunkhang P."/>
            <person name="Pierre F."/>
            <person name="Priest M."/>
            <person name="Raghuraman S."/>
            <person name="Rege F."/>
            <person name="Reyes R."/>
            <person name="Rise C."/>
            <person name="Rogov P."/>
            <person name="Ross K."/>
            <person name="Ryan E."/>
            <person name="Settipalli S."/>
            <person name="Shea T."/>
            <person name="Sherpa N."/>
            <person name="Shi L."/>
            <person name="Shih D."/>
            <person name="Sparrow T."/>
            <person name="Spaulding J."/>
            <person name="Stalker J."/>
            <person name="Stange-Thomann N."/>
            <person name="Stavropoulos S."/>
            <person name="Stone C."/>
            <person name="Strader C."/>
            <person name="Tesfaye S."/>
            <person name="Thomson T."/>
            <person name="Thoulutsang Y."/>
            <person name="Thoulutsang D."/>
            <person name="Topham K."/>
            <person name="Topping I."/>
            <person name="Tsamla T."/>
            <person name="Vassiliev H."/>
            <person name="Vo A."/>
            <person name="Wangchuk T."/>
            <person name="Wangdi T."/>
            <person name="Weiand M."/>
            <person name="Wilkinson J."/>
            <person name="Wilson A."/>
            <person name="Yadav S."/>
            <person name="Young G."/>
            <person name="Yu Q."/>
            <person name="Zembek L."/>
            <person name="Zhong D."/>
            <person name="Zimmer A."/>
            <person name="Zwirko Z."/>
            <person name="Jaffe D.B."/>
            <person name="Alvarez P."/>
            <person name="Brockman W."/>
            <person name="Butler J."/>
            <person name="Chin C."/>
            <person name="Gnerre S."/>
            <person name="MacCallum I."/>
            <person name="Graves J.A."/>
            <person name="Ponting C.P."/>
            <person name="Breen M."/>
            <person name="Samollow P.B."/>
            <person name="Lander E.S."/>
            <person name="Lindblad-Toh K."/>
        </authorList>
    </citation>
    <scope>NUCLEOTIDE SEQUENCE [LARGE SCALE GENOMIC DNA]</scope>
</reference>
<dbReference type="PANTHER" id="PTHR45961">
    <property type="entry name" value="IP21249P"/>
    <property type="match status" value="1"/>
</dbReference>
<comment type="similarity">
    <text evidence="1">Belongs to the protein-tyrosine phosphatase family. Non-receptor class dual specificity subfamily.</text>
</comment>
<dbReference type="FunFam" id="3.90.190.10:FF:000049">
    <property type="entry name" value="Dual specificity protein phosphatase 14"/>
    <property type="match status" value="1"/>
</dbReference>
<dbReference type="InterPro" id="IPR020422">
    <property type="entry name" value="TYR_PHOSPHATASE_DUAL_dom"/>
</dbReference>
<evidence type="ECO:0000256" key="7">
    <source>
        <dbReference type="SAM" id="SignalP"/>
    </source>
</evidence>
<dbReference type="Pfam" id="PF00782">
    <property type="entry name" value="DSPc"/>
    <property type="match status" value="1"/>
</dbReference>
<dbReference type="PROSITE" id="PS00383">
    <property type="entry name" value="TYR_PHOSPHATASE_1"/>
    <property type="match status" value="1"/>
</dbReference>
<dbReference type="PROSITE" id="PS50056">
    <property type="entry name" value="TYR_PHOSPHATASE_2"/>
    <property type="match status" value="1"/>
</dbReference>
<organism evidence="10 11">
    <name type="scientific">Monodelphis domestica</name>
    <name type="common">Gray short-tailed opossum</name>
    <dbReference type="NCBI Taxonomy" id="13616"/>
    <lineage>
        <taxon>Eukaryota</taxon>
        <taxon>Metazoa</taxon>
        <taxon>Chordata</taxon>
        <taxon>Craniata</taxon>
        <taxon>Vertebrata</taxon>
        <taxon>Euteleostomi</taxon>
        <taxon>Mammalia</taxon>
        <taxon>Metatheria</taxon>
        <taxon>Didelphimorphia</taxon>
        <taxon>Didelphidae</taxon>
        <taxon>Monodelphis</taxon>
    </lineage>
</organism>
<dbReference type="SMART" id="SM00404">
    <property type="entry name" value="PTPc_motif"/>
    <property type="match status" value="1"/>
</dbReference>
<dbReference type="InterPro" id="IPR000340">
    <property type="entry name" value="Dual-sp_phosphatase_cat-dom"/>
</dbReference>
<dbReference type="GO" id="GO:0005737">
    <property type="term" value="C:cytoplasm"/>
    <property type="evidence" value="ECO:0007669"/>
    <property type="project" value="UniProtKB-ARBA"/>
</dbReference>
<evidence type="ECO:0000259" key="8">
    <source>
        <dbReference type="PROSITE" id="PS50054"/>
    </source>
</evidence>
<dbReference type="Bgee" id="ENSMODG00000024437">
    <property type="expression patterns" value="Expressed in extraembryonic membrane and 16 other cell types or tissues"/>
</dbReference>
<dbReference type="Proteomes" id="UP000002280">
    <property type="component" value="Chromosome 2"/>
</dbReference>
<evidence type="ECO:0000256" key="5">
    <source>
        <dbReference type="ARBA" id="ARBA00048336"/>
    </source>
</evidence>
<comment type="catalytic activity">
    <reaction evidence="4">
        <text>O-phospho-L-seryl-[protein] + H2O = L-seryl-[protein] + phosphate</text>
        <dbReference type="Rhea" id="RHEA:20629"/>
        <dbReference type="Rhea" id="RHEA-COMP:9863"/>
        <dbReference type="Rhea" id="RHEA-COMP:11604"/>
        <dbReference type="ChEBI" id="CHEBI:15377"/>
        <dbReference type="ChEBI" id="CHEBI:29999"/>
        <dbReference type="ChEBI" id="CHEBI:43474"/>
        <dbReference type="ChEBI" id="CHEBI:83421"/>
        <dbReference type="EC" id="3.1.3.16"/>
    </reaction>
</comment>
<dbReference type="InterPro" id="IPR016130">
    <property type="entry name" value="Tyr_Pase_AS"/>
</dbReference>
<feature type="chain" id="PRO_5023822703" evidence="7">
    <location>
        <begin position="25"/>
        <end position="389"/>
    </location>
</feature>
<dbReference type="SMART" id="SM00195">
    <property type="entry name" value="DSPc"/>
    <property type="match status" value="1"/>
</dbReference>
<feature type="signal peptide" evidence="7">
    <location>
        <begin position="1"/>
        <end position="24"/>
    </location>
</feature>
<dbReference type="Gene3D" id="3.90.190.10">
    <property type="entry name" value="Protein tyrosine phosphatase superfamily"/>
    <property type="match status" value="1"/>
</dbReference>
<evidence type="ECO:0000256" key="6">
    <source>
        <dbReference type="SAM" id="MobiDB-lite"/>
    </source>
</evidence>
<sequence length="389" mass="41970">MGFSVGLAFSVSLCTSFCAPICLCFSLGLSFCFQDHSPSPPSACLGSEDKGADGKWGRLAHAHPPRALRVLPSSALSPLPRDLAASSGSVRAARPGRGRRGEGGARGGSSPQKLGAAQEDGRRTRVSGAQVSGLDGPHISDRTAQPSPAQRRSPARQAPSWNEAVIVSGFLVEEKRGGLPPKDASVIASVFMSSRGHSTLPRTLMAPRMISEGELGGIAQITSSLYLGRGSVASNRHLLQARGITCIVNATIEIPNFNWPQFEYVKVPLADMPHAPIGLYFDSVADKIHSVSRKHGATLVHCAAGVSRSATLCLAYLMKYHSVCLLEAYNWVKARRPVIRPNVGFWRQLIDYERQLFGKSTVKMVQTPYGIVPDVYEKESRHLMPYWGI</sequence>
<protein>
    <submittedName>
        <fullName evidence="10">Uncharacterized protein</fullName>
    </submittedName>
</protein>
<dbReference type="PANTHER" id="PTHR45961:SF5">
    <property type="entry name" value="DUAL SPECIFICITY PROTEIN PHOSPHATASE 14"/>
    <property type="match status" value="1"/>
</dbReference>
<accession>F7DK42</accession>
<evidence type="ECO:0000256" key="1">
    <source>
        <dbReference type="ARBA" id="ARBA00008601"/>
    </source>
</evidence>
<dbReference type="InterPro" id="IPR029021">
    <property type="entry name" value="Prot-tyrosine_phosphatase-like"/>
</dbReference>
<dbReference type="GO" id="GO:0017017">
    <property type="term" value="F:MAP kinase tyrosine/serine/threonine phosphatase activity"/>
    <property type="evidence" value="ECO:0007669"/>
    <property type="project" value="InterPro"/>
</dbReference>
<dbReference type="InterPro" id="IPR052103">
    <property type="entry name" value="Dual_spec_Phospatases"/>
</dbReference>
<dbReference type="SUPFAM" id="SSF52799">
    <property type="entry name" value="(Phosphotyrosine protein) phosphatases II"/>
    <property type="match status" value="1"/>
</dbReference>
<dbReference type="eggNOG" id="KOG1718">
    <property type="taxonomic scope" value="Eukaryota"/>
</dbReference>
<dbReference type="OMA" id="CHAPAPT"/>
<reference evidence="10" key="2">
    <citation type="submission" date="2025-08" db="UniProtKB">
        <authorList>
            <consortium name="Ensembl"/>
        </authorList>
    </citation>
    <scope>IDENTIFICATION</scope>
</reference>
<dbReference type="GO" id="GO:0004722">
    <property type="term" value="F:protein serine/threonine phosphatase activity"/>
    <property type="evidence" value="ECO:0007669"/>
    <property type="project" value="UniProtKB-EC"/>
</dbReference>
<keyword evidence="11" id="KW-1185">Reference proteome</keyword>
<dbReference type="HOGENOM" id="CLU_027074_3_2_1"/>
<dbReference type="PROSITE" id="PS50054">
    <property type="entry name" value="TYR_PHOSPHATASE_DUAL"/>
    <property type="match status" value="1"/>
</dbReference>
<keyword evidence="3" id="KW-0904">Protein phosphatase</keyword>
<dbReference type="InParanoid" id="F7DK42"/>
<dbReference type="CDD" id="cd14572">
    <property type="entry name" value="DUSP14"/>
    <property type="match status" value="1"/>
</dbReference>